<evidence type="ECO:0000313" key="7">
    <source>
        <dbReference type="Proteomes" id="UP000515743"/>
    </source>
</evidence>
<keyword evidence="4 6" id="KW-0808">Transferase</keyword>
<sequence length="284" mass="30823">MNTPSPAYGAPVVVTLANSARVDRVAQQHAFLEQLHPGIVHGMVALDSETPIPEGVSCIARMDTLNLARARNLAGQWAAQRAAEQAGGAEPGLIVFLDADCLPGPGLVEHYVAAAQQHTDAVLCGPVTYLPEGIVLSSPHEAAAHTNPHPVRPAPQPGEYPAASDAEYDVFWSLSFALRPATWRRCQELFDGFDKSFEGYGGEDTDFAWNLRAAGVSMRWCGGADAFHQWHPVSSPPWEHLEDIVANANRFHAKWGEWPMGGWLDEFEAADAISRNDTEAVVLR</sequence>
<keyword evidence="3" id="KW-0328">Glycosyltransferase</keyword>
<dbReference type="PANTHER" id="PTHR43179">
    <property type="entry name" value="RHAMNOSYLTRANSFERASE WBBL"/>
    <property type="match status" value="1"/>
</dbReference>
<evidence type="ECO:0000256" key="3">
    <source>
        <dbReference type="ARBA" id="ARBA00022676"/>
    </source>
</evidence>
<organism evidence="6 7">
    <name type="scientific">Corynebacterium incognita</name>
    <dbReference type="NCBI Taxonomy" id="2754725"/>
    <lineage>
        <taxon>Bacteria</taxon>
        <taxon>Bacillati</taxon>
        <taxon>Actinomycetota</taxon>
        <taxon>Actinomycetes</taxon>
        <taxon>Mycobacteriales</taxon>
        <taxon>Corynebacteriaceae</taxon>
        <taxon>Corynebacterium</taxon>
    </lineage>
</organism>
<dbReference type="PANTHER" id="PTHR43179:SF12">
    <property type="entry name" value="GALACTOFURANOSYLTRANSFERASE GLFT2"/>
    <property type="match status" value="1"/>
</dbReference>
<dbReference type="KEGG" id="cik:H0194_02520"/>
<keyword evidence="7" id="KW-1185">Reference proteome</keyword>
<dbReference type="InterPro" id="IPR001173">
    <property type="entry name" value="Glyco_trans_2-like"/>
</dbReference>
<dbReference type="SUPFAM" id="SSF53448">
    <property type="entry name" value="Nucleotide-diphospho-sugar transferases"/>
    <property type="match status" value="1"/>
</dbReference>
<protein>
    <submittedName>
        <fullName evidence="6">Glycosyltransferase</fullName>
    </submittedName>
</protein>
<evidence type="ECO:0000256" key="2">
    <source>
        <dbReference type="ARBA" id="ARBA00006739"/>
    </source>
</evidence>
<dbReference type="Gene3D" id="3.90.550.10">
    <property type="entry name" value="Spore Coat Polysaccharide Biosynthesis Protein SpsA, Chain A"/>
    <property type="match status" value="1"/>
</dbReference>
<comment type="pathway">
    <text evidence="1">Cell wall biogenesis; cell wall polysaccharide biosynthesis.</text>
</comment>
<dbReference type="RefSeq" id="WP_185176303.1">
    <property type="nucleotide sequence ID" value="NZ_CP059404.1"/>
</dbReference>
<gene>
    <name evidence="6" type="ORF">H0194_02520</name>
</gene>
<accession>A0A7G7CQR3</accession>
<dbReference type="AlphaFoldDB" id="A0A7G7CQR3"/>
<name>A0A7G7CQR3_9CORY</name>
<evidence type="ECO:0000313" key="6">
    <source>
        <dbReference type="EMBL" id="QNE89929.1"/>
    </source>
</evidence>
<dbReference type="Pfam" id="PF00535">
    <property type="entry name" value="Glycos_transf_2"/>
    <property type="match status" value="1"/>
</dbReference>
<comment type="similarity">
    <text evidence="2">Belongs to the glycosyltransferase 2 family.</text>
</comment>
<evidence type="ECO:0000256" key="4">
    <source>
        <dbReference type="ARBA" id="ARBA00022679"/>
    </source>
</evidence>
<dbReference type="InterPro" id="IPR029044">
    <property type="entry name" value="Nucleotide-diphossugar_trans"/>
</dbReference>
<dbReference type="Proteomes" id="UP000515743">
    <property type="component" value="Chromosome"/>
</dbReference>
<evidence type="ECO:0000259" key="5">
    <source>
        <dbReference type="Pfam" id="PF00535"/>
    </source>
</evidence>
<reference evidence="6 7" key="1">
    <citation type="submission" date="2020-07" db="EMBL/GenBank/DDBJ databases">
        <title>Complete genome and description of Corynebacterium incognita strain Marseille-Q3630 sp. nov.</title>
        <authorList>
            <person name="Boxberger M."/>
        </authorList>
    </citation>
    <scope>NUCLEOTIDE SEQUENCE [LARGE SCALE GENOMIC DNA]</scope>
    <source>
        <strain evidence="6 7">Marseille-Q3630</strain>
    </source>
</reference>
<dbReference type="EMBL" id="CP059404">
    <property type="protein sequence ID" value="QNE89929.1"/>
    <property type="molecule type" value="Genomic_DNA"/>
</dbReference>
<evidence type="ECO:0000256" key="1">
    <source>
        <dbReference type="ARBA" id="ARBA00004776"/>
    </source>
</evidence>
<feature type="domain" description="Glycosyltransferase 2-like" evidence="5">
    <location>
        <begin position="69"/>
        <end position="139"/>
    </location>
</feature>
<proteinExistence type="inferred from homology"/>
<dbReference type="GO" id="GO:0016757">
    <property type="term" value="F:glycosyltransferase activity"/>
    <property type="evidence" value="ECO:0007669"/>
    <property type="project" value="UniProtKB-KW"/>
</dbReference>